<proteinExistence type="predicted"/>
<dbReference type="EMBL" id="LVYD01000001">
    <property type="protein sequence ID" value="OQP67118.1"/>
    <property type="molecule type" value="Genomic_DNA"/>
</dbReference>
<evidence type="ECO:0000313" key="1">
    <source>
        <dbReference type="EMBL" id="OQP67118.1"/>
    </source>
</evidence>
<dbReference type="AlphaFoldDB" id="A0A1V9G9H2"/>
<dbReference type="Proteomes" id="UP000192796">
    <property type="component" value="Unassembled WGS sequence"/>
</dbReference>
<name>A0A1V9G9H2_9BACT</name>
<organism evidence="1 2">
    <name type="scientific">Niastella vici</name>
    <dbReference type="NCBI Taxonomy" id="1703345"/>
    <lineage>
        <taxon>Bacteria</taxon>
        <taxon>Pseudomonadati</taxon>
        <taxon>Bacteroidota</taxon>
        <taxon>Chitinophagia</taxon>
        <taxon>Chitinophagales</taxon>
        <taxon>Chitinophagaceae</taxon>
        <taxon>Niastella</taxon>
    </lineage>
</organism>
<keyword evidence="2" id="KW-1185">Reference proteome</keyword>
<accession>A0A1V9G9H2</accession>
<protein>
    <submittedName>
        <fullName evidence="1">Uncharacterized protein</fullName>
    </submittedName>
</protein>
<sequence>MVRTNEYPYLNKNVFYDLNGNWRVNGNWMVGNREIGLVFCALLGENVNSAHSPVKIKTVFLKINIFLK</sequence>
<evidence type="ECO:0000313" key="2">
    <source>
        <dbReference type="Proteomes" id="UP000192796"/>
    </source>
</evidence>
<comment type="caution">
    <text evidence="1">The sequence shown here is derived from an EMBL/GenBank/DDBJ whole genome shotgun (WGS) entry which is preliminary data.</text>
</comment>
<reference evidence="1 2" key="1">
    <citation type="submission" date="2016-03" db="EMBL/GenBank/DDBJ databases">
        <title>Niastella vici sp. nov., isolated from farmland soil.</title>
        <authorList>
            <person name="Chen L."/>
            <person name="Wang D."/>
            <person name="Yang S."/>
            <person name="Wang G."/>
        </authorList>
    </citation>
    <scope>NUCLEOTIDE SEQUENCE [LARGE SCALE GENOMIC DNA]</scope>
    <source>
        <strain evidence="1 2">DJ57</strain>
    </source>
</reference>
<gene>
    <name evidence="1" type="ORF">A3860_01800</name>
</gene>